<dbReference type="EMBL" id="CP001785">
    <property type="protein sequence ID" value="ACX51202.1"/>
    <property type="molecule type" value="Genomic_DNA"/>
</dbReference>
<keyword evidence="3" id="KW-1185">Reference proteome</keyword>
<accession>C9RA93</accession>
<name>C9RA93_AMMDK</name>
<dbReference type="Proteomes" id="UP000002620">
    <property type="component" value="Chromosome"/>
</dbReference>
<dbReference type="STRING" id="429009.Adeg_0025"/>
<evidence type="ECO:0000313" key="2">
    <source>
        <dbReference type="EMBL" id="ACX51202.1"/>
    </source>
</evidence>
<reference evidence="2 3" key="1">
    <citation type="submission" date="2009-10" db="EMBL/GenBank/DDBJ databases">
        <title>Complete sequence of chromosome of Ammonifex degensii KC4.</title>
        <authorList>
            <consortium name="US DOE Joint Genome Institute"/>
            <person name="Kerfeld C."/>
            <person name="Goodner B."/>
            <person name="Huber H."/>
            <person name="Stetter K."/>
            <person name="Lucas S."/>
            <person name="Copeland A."/>
            <person name="Lapidus A."/>
            <person name="Glavina del Rio T."/>
            <person name="Dalin E."/>
            <person name="Tice H."/>
            <person name="Bruce D."/>
            <person name="Goodwin L."/>
            <person name="Pitluck S."/>
            <person name="Saunders E."/>
            <person name="Brettin T."/>
            <person name="Detter J.C."/>
            <person name="Han C."/>
            <person name="Larimer F."/>
            <person name="Land M."/>
            <person name="Hauser L."/>
            <person name="Kyrpides N."/>
            <person name="Ovchinnikova G."/>
            <person name="Richardson P."/>
        </authorList>
    </citation>
    <scope>NUCLEOTIDE SEQUENCE [LARGE SCALE GENOMIC DNA]</scope>
    <source>
        <strain evidence="3">DSM 10501 / KC4</strain>
    </source>
</reference>
<proteinExistence type="predicted"/>
<dbReference type="GO" id="GO:0003677">
    <property type="term" value="F:DNA binding"/>
    <property type="evidence" value="ECO:0007669"/>
    <property type="project" value="InterPro"/>
</dbReference>
<evidence type="ECO:0000313" key="3">
    <source>
        <dbReference type="Proteomes" id="UP000002620"/>
    </source>
</evidence>
<dbReference type="NCBIfam" id="TIGR01764">
    <property type="entry name" value="excise"/>
    <property type="match status" value="1"/>
</dbReference>
<organism evidence="2 3">
    <name type="scientific">Ammonifex degensii (strain DSM 10501 / KC4)</name>
    <dbReference type="NCBI Taxonomy" id="429009"/>
    <lineage>
        <taxon>Bacteria</taxon>
        <taxon>Bacillati</taxon>
        <taxon>Bacillota</taxon>
        <taxon>Clostridia</taxon>
        <taxon>Thermoanaerobacterales</taxon>
        <taxon>Thermoanaerobacteraceae</taxon>
        <taxon>Ammonifex</taxon>
    </lineage>
</organism>
<dbReference type="InterPro" id="IPR010093">
    <property type="entry name" value="SinI_DNA-bd"/>
</dbReference>
<sequence>MLSMADRIAYSIPEFAAAVGLGKSLIYELVKRGEIPSIRVGRRILIPRSAAEEWLRRKMEEQK</sequence>
<gene>
    <name evidence="2" type="ordered locus">Adeg_0025</name>
</gene>
<evidence type="ECO:0000259" key="1">
    <source>
        <dbReference type="Pfam" id="PF12728"/>
    </source>
</evidence>
<dbReference type="Pfam" id="PF12728">
    <property type="entry name" value="HTH_17"/>
    <property type="match status" value="1"/>
</dbReference>
<dbReference type="AlphaFoldDB" id="C9RA93"/>
<feature type="domain" description="Helix-turn-helix" evidence="1">
    <location>
        <begin position="10"/>
        <end position="58"/>
    </location>
</feature>
<protein>
    <submittedName>
        <fullName evidence="2">DNA binding domain protein, excisionase family</fullName>
    </submittedName>
</protein>
<dbReference type="eggNOG" id="COG3311">
    <property type="taxonomic scope" value="Bacteria"/>
</dbReference>
<dbReference type="KEGG" id="adg:Adeg_0025"/>
<dbReference type="Gene3D" id="1.10.238.160">
    <property type="match status" value="1"/>
</dbReference>
<dbReference type="InterPro" id="IPR041657">
    <property type="entry name" value="HTH_17"/>
</dbReference>
<dbReference type="HOGENOM" id="CLU_140176_12_3_9"/>